<comment type="caution">
    <text evidence="9">The sequence shown here is derived from an EMBL/GenBank/DDBJ whole genome shotgun (WGS) entry which is preliminary data.</text>
</comment>
<dbReference type="SUPFAM" id="SSF53659">
    <property type="entry name" value="Isocitrate/Isopropylmalate dehydrogenase-like"/>
    <property type="match status" value="1"/>
</dbReference>
<gene>
    <name evidence="9" type="ORF">CJOHNSTONI_LOCUS6643</name>
</gene>
<evidence type="ECO:0000256" key="3">
    <source>
        <dbReference type="ARBA" id="ARBA00022532"/>
    </source>
</evidence>
<dbReference type="GO" id="GO:0051287">
    <property type="term" value="F:NAD binding"/>
    <property type="evidence" value="ECO:0007669"/>
    <property type="project" value="UniProtKB-UniRule"/>
</dbReference>
<keyword evidence="7" id="KW-0812">Transmembrane</keyword>
<dbReference type="GO" id="GO:0016616">
    <property type="term" value="F:oxidoreductase activity, acting on the CH-OH group of donors, NAD or NADP as acceptor"/>
    <property type="evidence" value="ECO:0007669"/>
    <property type="project" value="InterPro"/>
</dbReference>
<dbReference type="SMART" id="SM01329">
    <property type="entry name" value="Iso_dh"/>
    <property type="match status" value="1"/>
</dbReference>
<evidence type="ECO:0000256" key="5">
    <source>
        <dbReference type="ARBA" id="ARBA00023128"/>
    </source>
</evidence>
<evidence type="ECO:0000313" key="10">
    <source>
        <dbReference type="Proteomes" id="UP000746747"/>
    </source>
</evidence>
<feature type="domain" description="Isopropylmalate dehydrogenase-like" evidence="8">
    <location>
        <begin position="40"/>
        <end position="369"/>
    </location>
</feature>
<dbReference type="PANTHER" id="PTHR11835:SF42">
    <property type="entry name" value="ISOCITRATE DEHYDROGENASE [NAD] SUBUNIT BETA, MITOCHONDRIAL"/>
    <property type="match status" value="1"/>
</dbReference>
<keyword evidence="3 6" id="KW-0816">Tricarboxylic acid cycle</keyword>
<evidence type="ECO:0000256" key="1">
    <source>
        <dbReference type="ARBA" id="ARBA00004173"/>
    </source>
</evidence>
<keyword evidence="10" id="KW-1185">Reference proteome</keyword>
<dbReference type="InterPro" id="IPR019818">
    <property type="entry name" value="IsoCit/isopropylmalate_DH_CS"/>
</dbReference>
<evidence type="ECO:0000256" key="4">
    <source>
        <dbReference type="ARBA" id="ARBA00022946"/>
    </source>
</evidence>
<keyword evidence="7" id="KW-0472">Membrane</keyword>
<dbReference type="GO" id="GO:0006099">
    <property type="term" value="P:tricarboxylic acid cycle"/>
    <property type="evidence" value="ECO:0007669"/>
    <property type="project" value="UniProtKB-UniRule"/>
</dbReference>
<comment type="subcellular location">
    <subcellularLocation>
        <location evidence="1 6">Mitochondrion</location>
    </subcellularLocation>
</comment>
<dbReference type="InterPro" id="IPR024084">
    <property type="entry name" value="IsoPropMal-DH-like_dom"/>
</dbReference>
<evidence type="ECO:0000259" key="8">
    <source>
        <dbReference type="SMART" id="SM01329"/>
    </source>
</evidence>
<evidence type="ECO:0000256" key="7">
    <source>
        <dbReference type="SAM" id="Phobius"/>
    </source>
</evidence>
<dbReference type="PROSITE" id="PS51257">
    <property type="entry name" value="PROKAR_LIPOPROTEIN"/>
    <property type="match status" value="1"/>
</dbReference>
<sequence>MKISIPDFITIFFYLLFVIVTYSFHISLQSCAVRSQRKMKVTVIPGDGVGSELIGAVQHIVQSTGIPLEFEEVFLSEIQHPRSASLEDAIKTIKKNNNVALKGAIKEAEAIAIDTDREDINRALKKGLDLFASVSNIKSLSGIRTRHQKNLDFVIIREQTEGEYSSLEHELVPGVVECLKISTEEKSHRIAKFAFDYATRFGRHKVTAVHKANIMKLGDGLFLRTCEEVSKLYPFIKFESMIIDNCCMQLVSQPEQFDVMVMPNLYGNIVSNLGAGLVGGAGIVAGRSIGSDAVIFEPGARHAYEQAFGKQIANPTAMILCCADLLHHLRLQKYGAALRSATEAVIAEGKIRTHDLGGFSSTLEFTDAIIQKYTL</sequence>
<dbReference type="GO" id="GO:0005739">
    <property type="term" value="C:mitochondrion"/>
    <property type="evidence" value="ECO:0007669"/>
    <property type="project" value="UniProtKB-SubCell"/>
</dbReference>
<evidence type="ECO:0000313" key="9">
    <source>
        <dbReference type="EMBL" id="CAG9536756.1"/>
    </source>
</evidence>
<accession>A0A8J2Q5A2</accession>
<dbReference type="EMBL" id="CAKAEH010001482">
    <property type="protein sequence ID" value="CAG9536756.1"/>
    <property type="molecule type" value="Genomic_DNA"/>
</dbReference>
<keyword evidence="5 6" id="KW-0496">Mitochondrion</keyword>
<dbReference type="Proteomes" id="UP000746747">
    <property type="component" value="Unassembled WGS sequence"/>
</dbReference>
<proteinExistence type="inferred from homology"/>
<feature type="transmembrane region" description="Helical" evidence="7">
    <location>
        <begin position="7"/>
        <end position="28"/>
    </location>
</feature>
<evidence type="ECO:0000256" key="6">
    <source>
        <dbReference type="RuleBase" id="RU361266"/>
    </source>
</evidence>
<dbReference type="Gene3D" id="3.40.718.10">
    <property type="entry name" value="Isopropylmalate Dehydrogenase"/>
    <property type="match status" value="1"/>
</dbReference>
<dbReference type="AlphaFoldDB" id="A0A8J2Q5A2"/>
<dbReference type="GO" id="GO:0006102">
    <property type="term" value="P:isocitrate metabolic process"/>
    <property type="evidence" value="ECO:0007669"/>
    <property type="project" value="TreeGrafter"/>
</dbReference>
<dbReference type="GO" id="GO:0000287">
    <property type="term" value="F:magnesium ion binding"/>
    <property type="evidence" value="ECO:0007669"/>
    <property type="project" value="UniProtKB-UniRule"/>
</dbReference>
<dbReference type="Pfam" id="PF00180">
    <property type="entry name" value="Iso_dh"/>
    <property type="match status" value="1"/>
</dbReference>
<evidence type="ECO:0000256" key="2">
    <source>
        <dbReference type="ARBA" id="ARBA00007769"/>
    </source>
</evidence>
<dbReference type="OrthoDB" id="10261637at2759"/>
<dbReference type="PANTHER" id="PTHR11835">
    <property type="entry name" value="DECARBOXYLATING DEHYDROGENASES-ISOCITRATE, ISOPROPYLMALATE, TARTRATE"/>
    <property type="match status" value="1"/>
</dbReference>
<organism evidence="9 10">
    <name type="scientific">Cercopithifilaria johnstoni</name>
    <dbReference type="NCBI Taxonomy" id="2874296"/>
    <lineage>
        <taxon>Eukaryota</taxon>
        <taxon>Metazoa</taxon>
        <taxon>Ecdysozoa</taxon>
        <taxon>Nematoda</taxon>
        <taxon>Chromadorea</taxon>
        <taxon>Rhabditida</taxon>
        <taxon>Spirurina</taxon>
        <taxon>Spiruromorpha</taxon>
        <taxon>Filarioidea</taxon>
        <taxon>Onchocercidae</taxon>
        <taxon>Cercopithifilaria</taxon>
    </lineage>
</organism>
<keyword evidence="4 6" id="KW-0809">Transit peptide</keyword>
<dbReference type="FunFam" id="3.40.718.10:FF:000001">
    <property type="entry name" value="Isocitrate dehydrogenase [NAD] subunit, mitochondrial"/>
    <property type="match status" value="1"/>
</dbReference>
<dbReference type="InterPro" id="IPR004434">
    <property type="entry name" value="Isocitrate_DH_NAD"/>
</dbReference>
<keyword evidence="7" id="KW-1133">Transmembrane helix</keyword>
<dbReference type="NCBIfam" id="TIGR00175">
    <property type="entry name" value="mito_nad_idh"/>
    <property type="match status" value="1"/>
</dbReference>
<comment type="similarity">
    <text evidence="2 6">Belongs to the isocitrate and isopropylmalate dehydrogenases family.</text>
</comment>
<dbReference type="PROSITE" id="PS00470">
    <property type="entry name" value="IDH_IMDH"/>
    <property type="match status" value="1"/>
</dbReference>
<protein>
    <recommendedName>
        <fullName evidence="6">Isocitrate dehydrogenase [NAD] subunit, mitochondrial</fullName>
    </recommendedName>
</protein>
<name>A0A8J2Q5A2_9BILA</name>
<reference evidence="9" key="1">
    <citation type="submission" date="2021-09" db="EMBL/GenBank/DDBJ databases">
        <authorList>
            <consortium name="Pathogen Informatics"/>
        </authorList>
    </citation>
    <scope>NUCLEOTIDE SEQUENCE</scope>
</reference>